<dbReference type="NCBIfam" id="TIGR02095">
    <property type="entry name" value="glgA"/>
    <property type="match status" value="1"/>
</dbReference>
<dbReference type="EMBL" id="HBFA01017996">
    <property type="protein sequence ID" value="CAD8667648.1"/>
    <property type="molecule type" value="Transcribed_RNA"/>
</dbReference>
<dbReference type="AlphaFoldDB" id="A0A7S0WI65"/>
<comment type="pathway">
    <text evidence="2 11">Glycan biosynthesis; starch biosynthesis.</text>
</comment>
<evidence type="ECO:0000259" key="12">
    <source>
        <dbReference type="Pfam" id="PF00534"/>
    </source>
</evidence>
<dbReference type="InterPro" id="IPR001296">
    <property type="entry name" value="Glyco_trans_1"/>
</dbReference>
<feature type="domain" description="Glycosyl transferase family 1" evidence="12">
    <location>
        <begin position="392"/>
        <end position="536"/>
    </location>
</feature>
<evidence type="ECO:0000256" key="1">
    <source>
        <dbReference type="ARBA" id="ARBA00001478"/>
    </source>
</evidence>
<dbReference type="GO" id="GO:0009507">
    <property type="term" value="C:chloroplast"/>
    <property type="evidence" value="ECO:0007669"/>
    <property type="project" value="UniProtKB-SubCell"/>
</dbReference>
<keyword evidence="7" id="KW-0808">Transferase</keyword>
<evidence type="ECO:0000256" key="3">
    <source>
        <dbReference type="ARBA" id="ARBA00010281"/>
    </source>
</evidence>
<protein>
    <recommendedName>
        <fullName evidence="11">Starch synthase, chloroplastic/amyloplastic</fullName>
        <ecNumber evidence="11">2.4.1.-</ecNumber>
    </recommendedName>
</protein>
<evidence type="ECO:0000256" key="5">
    <source>
        <dbReference type="ARBA" id="ARBA00022640"/>
    </source>
</evidence>
<dbReference type="GO" id="GO:0010021">
    <property type="term" value="P:amylopectin biosynthetic process"/>
    <property type="evidence" value="ECO:0007669"/>
    <property type="project" value="UniProtKB-ARBA"/>
</dbReference>
<comment type="similarity">
    <text evidence="3 11">Belongs to the glycosyltransferase 1 family. Bacterial/plant glycogen synthase subfamily.</text>
</comment>
<gene>
    <name evidence="14" type="ORF">POBO1169_LOCUS9157</name>
</gene>
<dbReference type="Pfam" id="PF00534">
    <property type="entry name" value="Glycos_transf_1"/>
    <property type="match status" value="1"/>
</dbReference>
<dbReference type="SUPFAM" id="SSF53756">
    <property type="entry name" value="UDP-Glycosyltransferase/glycogen phosphorylase"/>
    <property type="match status" value="1"/>
</dbReference>
<dbReference type="Pfam" id="PF08323">
    <property type="entry name" value="Glyco_transf_5"/>
    <property type="match status" value="1"/>
</dbReference>
<dbReference type="GO" id="GO:0019252">
    <property type="term" value="P:starch biosynthetic process"/>
    <property type="evidence" value="ECO:0007669"/>
    <property type="project" value="UniProtKB-UniRule"/>
</dbReference>
<dbReference type="Gene3D" id="3.40.50.2000">
    <property type="entry name" value="Glycogen Phosphorylase B"/>
    <property type="match status" value="2"/>
</dbReference>
<name>A0A7S0WI65_9CHLO</name>
<dbReference type="HAMAP" id="MF_00484">
    <property type="entry name" value="Glycogen_synth"/>
    <property type="match status" value="1"/>
</dbReference>
<keyword evidence="8 11" id="KW-0750">Starch biosynthesis</keyword>
<evidence type="ECO:0000313" key="14">
    <source>
        <dbReference type="EMBL" id="CAD8667648.1"/>
    </source>
</evidence>
<organism evidence="14">
    <name type="scientific">Pyramimonas obovata</name>
    <dbReference type="NCBI Taxonomy" id="1411642"/>
    <lineage>
        <taxon>Eukaryota</taxon>
        <taxon>Viridiplantae</taxon>
        <taxon>Chlorophyta</taxon>
        <taxon>Pyramimonadophyceae</taxon>
        <taxon>Pyramimonadales</taxon>
        <taxon>Pyramimonadaceae</taxon>
        <taxon>Pyramimonas</taxon>
        <taxon>Pyramimonas incertae sedis</taxon>
    </lineage>
</organism>
<keyword evidence="6 11" id="KW-0328">Glycosyltransferase</keyword>
<evidence type="ECO:0000256" key="10">
    <source>
        <dbReference type="ARBA" id="ARBA00023234"/>
    </source>
</evidence>
<keyword evidence="4 11" id="KW-0150">Chloroplast</keyword>
<evidence type="ECO:0000256" key="7">
    <source>
        <dbReference type="ARBA" id="ARBA00022679"/>
    </source>
</evidence>
<dbReference type="FunFam" id="3.40.50.2000:FF:000048">
    <property type="entry name" value="Starch synthase, chloroplastic/amyloplastic"/>
    <property type="match status" value="1"/>
</dbReference>
<evidence type="ECO:0000256" key="4">
    <source>
        <dbReference type="ARBA" id="ARBA00022528"/>
    </source>
</evidence>
<dbReference type="GO" id="GO:0009501">
    <property type="term" value="C:amyloplast"/>
    <property type="evidence" value="ECO:0007669"/>
    <property type="project" value="UniProtKB-SubCell"/>
</dbReference>
<dbReference type="PANTHER" id="PTHR45825:SF2">
    <property type="entry name" value="STARCH SYNTHASE 2, CHLOROPLASTIC_AMYLOPLASTIC"/>
    <property type="match status" value="1"/>
</dbReference>
<dbReference type="GO" id="GO:0004373">
    <property type="term" value="F:alpha-1,4-glucan glucosyltransferase (UDP-glucose donor) activity"/>
    <property type="evidence" value="ECO:0007669"/>
    <property type="project" value="InterPro"/>
</dbReference>
<proteinExistence type="inferred from homology"/>
<evidence type="ECO:0000256" key="9">
    <source>
        <dbReference type="ARBA" id="ARBA00022946"/>
    </source>
</evidence>
<evidence type="ECO:0000256" key="6">
    <source>
        <dbReference type="ARBA" id="ARBA00022676"/>
    </source>
</evidence>
<accession>A0A7S0WI65</accession>
<reference evidence="14" key="1">
    <citation type="submission" date="2021-01" db="EMBL/GenBank/DDBJ databases">
        <authorList>
            <person name="Corre E."/>
            <person name="Pelletier E."/>
            <person name="Niang G."/>
            <person name="Scheremetjew M."/>
            <person name="Finn R."/>
            <person name="Kale V."/>
            <person name="Holt S."/>
            <person name="Cochrane G."/>
            <person name="Meng A."/>
            <person name="Brown T."/>
            <person name="Cohen L."/>
        </authorList>
    </citation>
    <scope>NUCLEOTIDE SEQUENCE</scope>
    <source>
        <strain evidence="14">CCMP722</strain>
    </source>
</reference>
<keyword evidence="9" id="KW-0809">Transit peptide</keyword>
<evidence type="ECO:0000259" key="13">
    <source>
        <dbReference type="Pfam" id="PF08323"/>
    </source>
</evidence>
<comment type="catalytic activity">
    <reaction evidence="1">
        <text>[(1-&gt;4)-alpha-D-glucosyl](n) + ADP-alpha-D-glucose = [(1-&gt;4)-alpha-D-glucosyl](n+1) + ADP + H(+)</text>
        <dbReference type="Rhea" id="RHEA:18189"/>
        <dbReference type="Rhea" id="RHEA-COMP:9584"/>
        <dbReference type="Rhea" id="RHEA-COMP:9587"/>
        <dbReference type="ChEBI" id="CHEBI:15378"/>
        <dbReference type="ChEBI" id="CHEBI:15444"/>
        <dbReference type="ChEBI" id="CHEBI:57498"/>
        <dbReference type="ChEBI" id="CHEBI:456216"/>
        <dbReference type="EC" id="2.4.1.21"/>
    </reaction>
</comment>
<dbReference type="UniPathway" id="UPA00152"/>
<keyword evidence="10 11" id="KW-0035">Amyloplast</keyword>
<comment type="subcellular location">
    <subcellularLocation>
        <location evidence="11">Plastid</location>
        <location evidence="11">Chloroplast</location>
    </subcellularLocation>
    <subcellularLocation>
        <location evidence="11">Plastid</location>
        <location evidence="11">Amyloplast</location>
    </subcellularLocation>
</comment>
<keyword evidence="5" id="KW-0934">Plastid</keyword>
<sequence>MSAWCRVAPRLESFHTERRSASAPKSRITAIGRTDNRRCRAPKQQLSITKLWSTGVKSIRTTRQRASHVDYSPPSTSASLAGENATNVILVGSEVAPWSKTGGLGDVMGSLPKALAARGHRVMVVAPRYRNYAEAFDTSIRKAFPIFGGDHEVGYFHAYLDGVDFVFVDHPSFHHVGDDIYSGDRASQHFRFALLSRAALEAAWHVPCGGCPYGDHNTVFVANDWQAALVPVYLQAYYRDHGKMLGARAIQVVHNMAHQGRGPAEELDGLFIPDHYRGHFMLDDPIGGEHMNILKAGLAVAHRIVAVSHGYAWEIQTDMGGWGLAPMLRDQSWKVRGIVNGIDYSEWNPETDQFLQSDGYCNYGADWESVSGGGKVACKAALQRQLGLPERAEVPLLGFIGRLDHQKGVDQIFEAAEWLLEMDVQLVMLGSGREDMQDTMRHLENSHRDKCRGWVGFSVEMAHRINAGCDILLMPSRFEPCGLNQLYAMRYGTVPVVHAVGGLRDTVEPYNPYENTGTGWNYEGAETNNLISAINNATNTYRQHYDAFQDMQLRGMAKDFTWNLAAELYEKAIVDAKFDDYRG</sequence>
<evidence type="ECO:0000256" key="2">
    <source>
        <dbReference type="ARBA" id="ARBA00004727"/>
    </source>
</evidence>
<dbReference type="CDD" id="cd03791">
    <property type="entry name" value="GT5_Glycogen_synthase_DULL1-like"/>
    <property type="match status" value="1"/>
</dbReference>
<dbReference type="PANTHER" id="PTHR45825">
    <property type="entry name" value="GRANULE-BOUND STARCH SYNTHASE 1, CHLOROPLASTIC/AMYLOPLASTIC"/>
    <property type="match status" value="1"/>
</dbReference>
<dbReference type="InterPro" id="IPR013534">
    <property type="entry name" value="Starch_synth_cat_dom"/>
</dbReference>
<dbReference type="GO" id="GO:0009011">
    <property type="term" value="F:alpha-1,4-glucan glucosyltransferase (ADP-glucose donor) activity"/>
    <property type="evidence" value="ECO:0007669"/>
    <property type="project" value="UniProtKB-EC"/>
</dbReference>
<dbReference type="InterPro" id="IPR011835">
    <property type="entry name" value="GS/SS"/>
</dbReference>
<evidence type="ECO:0000256" key="8">
    <source>
        <dbReference type="ARBA" id="ARBA00022922"/>
    </source>
</evidence>
<dbReference type="EC" id="2.4.1.-" evidence="11"/>
<evidence type="ECO:0000256" key="11">
    <source>
        <dbReference type="RuleBase" id="RU361232"/>
    </source>
</evidence>
<feature type="domain" description="Starch synthase catalytic" evidence="13">
    <location>
        <begin position="87"/>
        <end position="329"/>
    </location>
</feature>